<dbReference type="EMBL" id="BK015090">
    <property type="protein sequence ID" value="DAD90632.1"/>
    <property type="molecule type" value="Genomic_DNA"/>
</dbReference>
<accession>A0A8S5N8P6</accession>
<protein>
    <submittedName>
        <fullName evidence="1">Uncharacterized protein</fullName>
    </submittedName>
</protein>
<name>A0A8S5N8P6_9CAUD</name>
<reference evidence="1" key="1">
    <citation type="journal article" date="2021" name="Proc. Natl. Acad. Sci. U.S.A.">
        <title>A Catalog of Tens of Thousands of Viruses from Human Metagenomes Reveals Hidden Associations with Chronic Diseases.</title>
        <authorList>
            <person name="Tisza M.J."/>
            <person name="Buck C.B."/>
        </authorList>
    </citation>
    <scope>NUCLEOTIDE SEQUENCE</scope>
    <source>
        <strain evidence="1">CtJe739</strain>
    </source>
</reference>
<evidence type="ECO:0000313" key="1">
    <source>
        <dbReference type="EMBL" id="DAD90632.1"/>
    </source>
</evidence>
<proteinExistence type="predicted"/>
<sequence>MTQELLDIFEKVLFLYGEYVLLDLYSFAKVTERYEDCAIMRDLMKKYNIDERDDIQDWQAELWRCGYSGKIAVINFPYYMHKAIKLVGYL</sequence>
<organism evidence="1">
    <name type="scientific">Siphoviridae sp. ctJe739</name>
    <dbReference type="NCBI Taxonomy" id="2826241"/>
    <lineage>
        <taxon>Viruses</taxon>
        <taxon>Duplodnaviria</taxon>
        <taxon>Heunggongvirae</taxon>
        <taxon>Uroviricota</taxon>
        <taxon>Caudoviricetes</taxon>
    </lineage>
</organism>